<evidence type="ECO:0000256" key="4">
    <source>
        <dbReference type="ARBA" id="ARBA00022837"/>
    </source>
</evidence>
<dbReference type="GO" id="GO:0046872">
    <property type="term" value="F:metal ion binding"/>
    <property type="evidence" value="ECO:0007669"/>
    <property type="project" value="UniProtKB-KW"/>
</dbReference>
<keyword evidence="4" id="KW-0106">Calcium</keyword>
<organism evidence="6 7">
    <name type="scientific">Candidatus Nealsonbacteria bacterium CG_4_10_14_0_8_um_filter_37_14</name>
    <dbReference type="NCBI Taxonomy" id="1974684"/>
    <lineage>
        <taxon>Bacteria</taxon>
        <taxon>Candidatus Nealsoniibacteriota</taxon>
    </lineage>
</organism>
<comment type="similarity">
    <text evidence="1">Belongs to the archease family.</text>
</comment>
<dbReference type="Gene3D" id="3.55.10.10">
    <property type="entry name" value="Archease domain"/>
    <property type="match status" value="1"/>
</dbReference>
<feature type="domain" description="Archease" evidence="5">
    <location>
        <begin position="4"/>
        <end position="149"/>
    </location>
</feature>
<comment type="caution">
    <text evidence="6">The sequence shown here is derived from an EMBL/GenBank/DDBJ whole genome shotgun (WGS) entry which is preliminary data.</text>
</comment>
<gene>
    <name evidence="6" type="ORF">COY73_03430</name>
</gene>
<dbReference type="Proteomes" id="UP000230767">
    <property type="component" value="Unassembled WGS sequence"/>
</dbReference>
<keyword evidence="3" id="KW-0479">Metal-binding</keyword>
<accession>A0A2M7R5G1</accession>
<dbReference type="SUPFAM" id="SSF69819">
    <property type="entry name" value="MTH1598-like"/>
    <property type="match status" value="1"/>
</dbReference>
<evidence type="ECO:0000313" key="6">
    <source>
        <dbReference type="EMBL" id="PIY88549.1"/>
    </source>
</evidence>
<keyword evidence="2" id="KW-0819">tRNA processing</keyword>
<evidence type="ECO:0000259" key="5">
    <source>
        <dbReference type="Pfam" id="PF01951"/>
    </source>
</evidence>
<evidence type="ECO:0000256" key="3">
    <source>
        <dbReference type="ARBA" id="ARBA00022723"/>
    </source>
</evidence>
<reference evidence="7" key="1">
    <citation type="submission" date="2017-09" db="EMBL/GenBank/DDBJ databases">
        <title>Depth-based differentiation of microbial function through sediment-hosted aquifers and enrichment of novel symbionts in the deep terrestrial subsurface.</title>
        <authorList>
            <person name="Probst A.J."/>
            <person name="Ladd B."/>
            <person name="Jarett J.K."/>
            <person name="Geller-Mcgrath D.E."/>
            <person name="Sieber C.M.K."/>
            <person name="Emerson J.B."/>
            <person name="Anantharaman K."/>
            <person name="Thomas B.C."/>
            <person name="Malmstrom R."/>
            <person name="Stieglmeier M."/>
            <person name="Klingl A."/>
            <person name="Woyke T."/>
            <person name="Ryan C.M."/>
            <person name="Banfield J.F."/>
        </authorList>
    </citation>
    <scope>NUCLEOTIDE SEQUENCE [LARGE SCALE GENOMIC DNA]</scope>
</reference>
<evidence type="ECO:0000313" key="7">
    <source>
        <dbReference type="Proteomes" id="UP000230767"/>
    </source>
</evidence>
<evidence type="ECO:0000256" key="1">
    <source>
        <dbReference type="ARBA" id="ARBA00007963"/>
    </source>
</evidence>
<protein>
    <recommendedName>
        <fullName evidence="5">Archease domain-containing protein</fullName>
    </recommendedName>
</protein>
<sequence length="149" mass="17029">MKKYEILEHISDLKIKALGKDKKEAFKNALLGMFGGARYKPISKIKNFTPTPNFGVEASKSKREIKISSSDLQSLLVDFLSEALYLSEINQEVYYDVQFKKFSDKNIEGILSGKKLKRIGVQIKGVTYHGLDIHQKKDKTWEAILLFDI</sequence>
<dbReference type="GO" id="GO:0008033">
    <property type="term" value="P:tRNA processing"/>
    <property type="evidence" value="ECO:0007669"/>
    <property type="project" value="UniProtKB-KW"/>
</dbReference>
<dbReference type="InterPro" id="IPR023572">
    <property type="entry name" value="Archease_dom"/>
</dbReference>
<dbReference type="EMBL" id="PFLW01000082">
    <property type="protein sequence ID" value="PIY88549.1"/>
    <property type="molecule type" value="Genomic_DNA"/>
</dbReference>
<proteinExistence type="inferred from homology"/>
<dbReference type="AlphaFoldDB" id="A0A2M7R5G1"/>
<dbReference type="PANTHER" id="PTHR12682">
    <property type="entry name" value="ARCHEASE"/>
    <property type="match status" value="1"/>
</dbReference>
<dbReference type="InterPro" id="IPR002804">
    <property type="entry name" value="Archease"/>
</dbReference>
<dbReference type="PANTHER" id="PTHR12682:SF11">
    <property type="entry name" value="PROTEIN ARCHEASE"/>
    <property type="match status" value="1"/>
</dbReference>
<dbReference type="InterPro" id="IPR036820">
    <property type="entry name" value="Archease_dom_sf"/>
</dbReference>
<evidence type="ECO:0000256" key="2">
    <source>
        <dbReference type="ARBA" id="ARBA00022694"/>
    </source>
</evidence>
<name>A0A2M7R5G1_9BACT</name>
<dbReference type="Pfam" id="PF01951">
    <property type="entry name" value="Archease"/>
    <property type="match status" value="1"/>
</dbReference>